<feature type="transmembrane region" description="Helical" evidence="2">
    <location>
        <begin position="406"/>
        <end position="425"/>
    </location>
</feature>
<feature type="transmembrane region" description="Helical" evidence="2">
    <location>
        <begin position="184"/>
        <end position="208"/>
    </location>
</feature>
<feature type="transmembrane region" description="Helical" evidence="2">
    <location>
        <begin position="283"/>
        <end position="302"/>
    </location>
</feature>
<reference evidence="3" key="1">
    <citation type="submission" date="2021-02" db="EMBL/GenBank/DDBJ databases">
        <authorList>
            <person name="Dougan E. K."/>
            <person name="Rhodes N."/>
            <person name="Thang M."/>
            <person name="Chan C."/>
        </authorList>
    </citation>
    <scope>NUCLEOTIDE SEQUENCE</scope>
</reference>
<feature type="transmembrane region" description="Helical" evidence="2">
    <location>
        <begin position="437"/>
        <end position="458"/>
    </location>
</feature>
<keyword evidence="2" id="KW-0812">Transmembrane</keyword>
<dbReference type="EMBL" id="CAJNDS010000069">
    <property type="protein sequence ID" value="CAE6942881.1"/>
    <property type="molecule type" value="Genomic_DNA"/>
</dbReference>
<keyword evidence="2" id="KW-0472">Membrane</keyword>
<feature type="transmembrane region" description="Helical" evidence="2">
    <location>
        <begin position="150"/>
        <end position="172"/>
    </location>
</feature>
<accession>A0A812H8V9</accession>
<evidence type="ECO:0000256" key="2">
    <source>
        <dbReference type="SAM" id="Phobius"/>
    </source>
</evidence>
<dbReference type="Proteomes" id="UP000604046">
    <property type="component" value="Unassembled WGS sequence"/>
</dbReference>
<keyword evidence="2" id="KW-1133">Transmembrane helix</keyword>
<sequence>MGSGRSCCKAEPPAEAQEVCAGFPVHPPDCPKDGSSAEAPDLPRDLSSATEQGGVSSLDHGTSRATLSTIARYRLNHFQIEEELLRGIPLHMSLRGLGKLWLTSPVDLSERARALLWHRSRQVKQLDIFYSHTWHTPGWRKVLALWVQHGAWKFLLGWLLGVILGVALDATMEIPTLVLPGPSIWIGGFLGSMLGLLTSPYTAAWAACRRKAEEMCFLDVVCINQTDPDTMQRGIYGLGGFLAASSEMHILWSGPYFSRLWCVFELAAFFKANPCGKILLKPLFVENGLLFVVFAIYILRVIDEWFVNNFQERTVVAILVQVLGLIPSYMLVHFLRRLLNEKHHLLYSLRSFDLANVTCRCAADKECIEHVIRTWYGSPASFMQHVRGPLADELTKPFSRNNLPGSFWLMIATPFVSFNMAGFWVERRMPTSSTDDVAKMFLTVCIANSVLCVHYIQLTYFICDRFAAPAGRCLDYGKTLLIWVCLSFVFLGMFGLSSFVRRQVLAASVMYAVATVAMSFVITHNSWRRRFRASPPEEAIEI</sequence>
<feature type="compositionally biased region" description="Polar residues" evidence="1">
    <location>
        <begin position="47"/>
        <end position="60"/>
    </location>
</feature>
<evidence type="ECO:0000313" key="3">
    <source>
        <dbReference type="EMBL" id="CAE6942881.1"/>
    </source>
</evidence>
<dbReference type="AlphaFoldDB" id="A0A812H8V9"/>
<evidence type="ECO:0000313" key="4">
    <source>
        <dbReference type="Proteomes" id="UP000604046"/>
    </source>
</evidence>
<feature type="transmembrane region" description="Helical" evidence="2">
    <location>
        <begin position="479"/>
        <end position="499"/>
    </location>
</feature>
<feature type="transmembrane region" description="Helical" evidence="2">
    <location>
        <begin position="314"/>
        <end position="335"/>
    </location>
</feature>
<name>A0A812H8V9_9DINO</name>
<feature type="transmembrane region" description="Helical" evidence="2">
    <location>
        <begin position="505"/>
        <end position="522"/>
    </location>
</feature>
<organism evidence="3 4">
    <name type="scientific">Symbiodinium natans</name>
    <dbReference type="NCBI Taxonomy" id="878477"/>
    <lineage>
        <taxon>Eukaryota</taxon>
        <taxon>Sar</taxon>
        <taxon>Alveolata</taxon>
        <taxon>Dinophyceae</taxon>
        <taxon>Suessiales</taxon>
        <taxon>Symbiodiniaceae</taxon>
        <taxon>Symbiodinium</taxon>
    </lineage>
</organism>
<comment type="caution">
    <text evidence="3">The sequence shown here is derived from an EMBL/GenBank/DDBJ whole genome shotgun (WGS) entry which is preliminary data.</text>
</comment>
<protein>
    <submittedName>
        <fullName evidence="3">Uncharacterized protein</fullName>
    </submittedName>
</protein>
<gene>
    <name evidence="3" type="ORF">SNAT2548_LOCUS1282</name>
</gene>
<keyword evidence="4" id="KW-1185">Reference proteome</keyword>
<feature type="region of interest" description="Disordered" evidence="1">
    <location>
        <begin position="31"/>
        <end position="60"/>
    </location>
</feature>
<evidence type="ECO:0000256" key="1">
    <source>
        <dbReference type="SAM" id="MobiDB-lite"/>
    </source>
</evidence>
<proteinExistence type="predicted"/>